<evidence type="ECO:0000256" key="3">
    <source>
        <dbReference type="SAM" id="MobiDB-lite"/>
    </source>
</evidence>
<name>A0AAV2JSE7_KNICA</name>
<dbReference type="GO" id="GO:0003729">
    <property type="term" value="F:mRNA binding"/>
    <property type="evidence" value="ECO:0007669"/>
    <property type="project" value="TreeGrafter"/>
</dbReference>
<accession>A0AAV2JSE7</accession>
<dbReference type="InterPro" id="IPR036390">
    <property type="entry name" value="WH_DNA-bd_sf"/>
</dbReference>
<organism evidence="6 7">
    <name type="scientific">Knipowitschia caucasica</name>
    <name type="common">Caucasian dwarf goby</name>
    <name type="synonym">Pomatoschistus caucasicus</name>
    <dbReference type="NCBI Taxonomy" id="637954"/>
    <lineage>
        <taxon>Eukaryota</taxon>
        <taxon>Metazoa</taxon>
        <taxon>Chordata</taxon>
        <taxon>Craniata</taxon>
        <taxon>Vertebrata</taxon>
        <taxon>Euteleostomi</taxon>
        <taxon>Actinopterygii</taxon>
        <taxon>Neopterygii</taxon>
        <taxon>Teleostei</taxon>
        <taxon>Neoteleostei</taxon>
        <taxon>Acanthomorphata</taxon>
        <taxon>Gobiaria</taxon>
        <taxon>Gobiiformes</taxon>
        <taxon>Gobioidei</taxon>
        <taxon>Gobiidae</taxon>
        <taxon>Gobiinae</taxon>
        <taxon>Knipowitschia</taxon>
    </lineage>
</organism>
<dbReference type="EMBL" id="OZ035836">
    <property type="protein sequence ID" value="CAL1580415.1"/>
    <property type="molecule type" value="Genomic_DNA"/>
</dbReference>
<dbReference type="GO" id="GO:0005634">
    <property type="term" value="C:nucleus"/>
    <property type="evidence" value="ECO:0007669"/>
    <property type="project" value="TreeGrafter"/>
</dbReference>
<gene>
    <name evidence="6" type="ORF">KC01_LOCUS11260</name>
</gene>
<keyword evidence="7" id="KW-1185">Reference proteome</keyword>
<dbReference type="PANTHER" id="PTHR22792">
    <property type="entry name" value="LUPUS LA PROTEIN-RELATED"/>
    <property type="match status" value="1"/>
</dbReference>
<sequence length="328" mass="37189">MSYRFGQGCRGEELVMHIQTRLEDMFTVSHLAENGFLLKHIQKNREGFVSLKLLTCLKKIRALTNNWYMTLAAAICSSQLEVSQDMSKVRSLNAYPGWLLRAPTSRRLMLWDLPSDWTSPLPRTPQTPRPGHTLPQHILHRLGSYGNITALWLLSPGQELPEELKCYAKRHKELGQSLCAVVKYSTLSAVRKAYDDLSGDQMVRTGEGLNVVALGFKSVYLTNTALENKEYDKDSTVNFPEAKEKMQKVEMQAVEKQEVKNQEVERQQAPAEAAGRKEFCGATGDSVYGPWLRKRRKACGNKNMVRVIRQPRGPSGTRGFHVRRKISP</sequence>
<proteinExistence type="predicted"/>
<dbReference type="Pfam" id="PF12901">
    <property type="entry name" value="SUZ-C"/>
    <property type="match status" value="1"/>
</dbReference>
<evidence type="ECO:0000313" key="6">
    <source>
        <dbReference type="EMBL" id="CAL1580415.1"/>
    </source>
</evidence>
<feature type="region of interest" description="Disordered" evidence="3">
    <location>
        <begin position="309"/>
        <end position="328"/>
    </location>
</feature>
<feature type="domain" description="SUZ-C" evidence="5">
    <location>
        <begin position="286"/>
        <end position="324"/>
    </location>
</feature>
<dbReference type="InterPro" id="IPR045180">
    <property type="entry name" value="La_dom_prot"/>
</dbReference>
<evidence type="ECO:0000259" key="5">
    <source>
        <dbReference type="PROSITE" id="PS51938"/>
    </source>
</evidence>
<dbReference type="PROSITE" id="PS50961">
    <property type="entry name" value="HTH_LA"/>
    <property type="match status" value="1"/>
</dbReference>
<feature type="domain" description="HTH La-type RNA-binding" evidence="4">
    <location>
        <begin position="8"/>
        <end position="99"/>
    </location>
</feature>
<dbReference type="Proteomes" id="UP001497482">
    <property type="component" value="Chromosome 14"/>
</dbReference>
<keyword evidence="1 2" id="KW-0694">RNA-binding</keyword>
<dbReference type="Gene3D" id="1.10.10.10">
    <property type="entry name" value="Winged helix-like DNA-binding domain superfamily/Winged helix DNA-binding domain"/>
    <property type="match status" value="1"/>
</dbReference>
<evidence type="ECO:0000259" key="4">
    <source>
        <dbReference type="PROSITE" id="PS50961"/>
    </source>
</evidence>
<evidence type="ECO:0000256" key="2">
    <source>
        <dbReference type="PROSITE-ProRule" id="PRU00332"/>
    </source>
</evidence>
<evidence type="ECO:0000256" key="1">
    <source>
        <dbReference type="ARBA" id="ARBA00022884"/>
    </source>
</evidence>
<reference evidence="6 7" key="1">
    <citation type="submission" date="2024-04" db="EMBL/GenBank/DDBJ databases">
        <authorList>
            <person name="Waldvogel A.-M."/>
            <person name="Schoenle A."/>
        </authorList>
    </citation>
    <scope>NUCLEOTIDE SEQUENCE [LARGE SCALE GENOMIC DNA]</scope>
</reference>
<protein>
    <submittedName>
        <fullName evidence="6">Uncharacterized protein</fullName>
    </submittedName>
</protein>
<evidence type="ECO:0000313" key="7">
    <source>
        <dbReference type="Proteomes" id="UP001497482"/>
    </source>
</evidence>
<dbReference type="PANTHER" id="PTHR22792:SF61">
    <property type="entry name" value="LA RIBONUCLEOPROTEIN DOMAIN FAMILY MEMBER 6"/>
    <property type="match status" value="1"/>
</dbReference>
<dbReference type="InterPro" id="IPR036388">
    <property type="entry name" value="WH-like_DNA-bd_sf"/>
</dbReference>
<dbReference type="InterPro" id="IPR006630">
    <property type="entry name" value="La_HTH"/>
</dbReference>
<dbReference type="InterPro" id="IPR024642">
    <property type="entry name" value="SUZ-C"/>
</dbReference>
<dbReference type="AlphaFoldDB" id="A0AAV2JSE7"/>
<dbReference type="PROSITE" id="PS51938">
    <property type="entry name" value="SUZ_C"/>
    <property type="match status" value="1"/>
</dbReference>
<dbReference type="SMART" id="SM00715">
    <property type="entry name" value="LA"/>
    <property type="match status" value="1"/>
</dbReference>
<dbReference type="SUPFAM" id="SSF46785">
    <property type="entry name" value="Winged helix' DNA-binding domain"/>
    <property type="match status" value="1"/>
</dbReference>